<feature type="domain" description="Protein TsetseEP" evidence="3">
    <location>
        <begin position="54"/>
        <end position="171"/>
    </location>
</feature>
<evidence type="ECO:0000259" key="3">
    <source>
        <dbReference type="Pfam" id="PF05267"/>
    </source>
</evidence>
<dbReference type="Pfam" id="PF05267">
    <property type="entry name" value="DUF725"/>
    <property type="match status" value="1"/>
</dbReference>
<feature type="region of interest" description="Disordered" evidence="1">
    <location>
        <begin position="197"/>
        <end position="250"/>
    </location>
</feature>
<name>A0A034VRD0_BACDO</name>
<sequence length="270" mass="29313">MATKALLSLLLATIVSSALAQSPVDWQPLLDQQNLVLRQVVQALQLTRSGAGDTDACFDWYLDNQTAINEVYYTEYNLCVSAATAAKKLLSEQSALERQDLLDEGQSLCSALSACESFTDGLQFFQCYNEASSTKSPTLFNISVTSERIADKLKISYQAINDTERVCTTNARVKNVEDLSVSRAHLNNCLIGTWSPPETTDAATASTDTTTEATASTEAPGSTVISPEATTASDAPTSEPSDGRQGLPEEDLFDFSYMTNMLQRKLNGRF</sequence>
<reference evidence="4" key="1">
    <citation type="journal article" date="2014" name="BMC Genomics">
        <title>Characterizing the developmental transcriptome of the oriental fruit fly, Bactrocera dorsalis (Diptera: Tephritidae) through comparative genomic analysis with Drosophila melanogaster utilizing modENCODE datasets.</title>
        <authorList>
            <person name="Geib S.M."/>
            <person name="Calla B."/>
            <person name="Hall B."/>
            <person name="Hou S."/>
            <person name="Manoukis N.C."/>
        </authorList>
    </citation>
    <scope>NUCLEOTIDE SEQUENCE</scope>
    <source>
        <strain evidence="4">Punador</strain>
    </source>
</reference>
<evidence type="ECO:0000256" key="1">
    <source>
        <dbReference type="SAM" id="MobiDB-lite"/>
    </source>
</evidence>
<evidence type="ECO:0000256" key="2">
    <source>
        <dbReference type="SAM" id="SignalP"/>
    </source>
</evidence>
<dbReference type="AlphaFoldDB" id="A0A034VRD0"/>
<evidence type="ECO:0000313" key="4">
    <source>
        <dbReference type="EMBL" id="JAC44657.1"/>
    </source>
</evidence>
<organism evidence="4">
    <name type="scientific">Bactrocera dorsalis</name>
    <name type="common">Oriental fruit fly</name>
    <name type="synonym">Dacus dorsalis</name>
    <dbReference type="NCBI Taxonomy" id="27457"/>
    <lineage>
        <taxon>Eukaryota</taxon>
        <taxon>Metazoa</taxon>
        <taxon>Ecdysozoa</taxon>
        <taxon>Arthropoda</taxon>
        <taxon>Hexapoda</taxon>
        <taxon>Insecta</taxon>
        <taxon>Pterygota</taxon>
        <taxon>Neoptera</taxon>
        <taxon>Endopterygota</taxon>
        <taxon>Diptera</taxon>
        <taxon>Brachycera</taxon>
        <taxon>Muscomorpha</taxon>
        <taxon>Tephritoidea</taxon>
        <taxon>Tephritidae</taxon>
        <taxon>Bactrocera</taxon>
        <taxon>Bactrocera</taxon>
    </lineage>
</organism>
<feature type="compositionally biased region" description="Polar residues" evidence="1">
    <location>
        <begin position="223"/>
        <end position="240"/>
    </location>
</feature>
<feature type="chain" id="PRO_5005405189" description="Protein TsetseEP domain-containing protein" evidence="2">
    <location>
        <begin position="21"/>
        <end position="270"/>
    </location>
</feature>
<feature type="signal peptide" evidence="2">
    <location>
        <begin position="1"/>
        <end position="20"/>
    </location>
</feature>
<keyword evidence="2" id="KW-0732">Signal</keyword>
<accession>A0A034VRD0</accession>
<dbReference type="EMBL" id="GAKP01014295">
    <property type="protein sequence ID" value="JAC44657.1"/>
    <property type="molecule type" value="Transcribed_RNA"/>
</dbReference>
<dbReference type="InterPro" id="IPR007931">
    <property type="entry name" value="TsetseEP"/>
</dbReference>
<protein>
    <recommendedName>
        <fullName evidence="3">Protein TsetseEP domain-containing protein</fullName>
    </recommendedName>
</protein>
<dbReference type="OrthoDB" id="7984027at2759"/>
<proteinExistence type="predicted"/>
<feature type="compositionally biased region" description="Low complexity" evidence="1">
    <location>
        <begin position="197"/>
        <end position="220"/>
    </location>
</feature>